<dbReference type="PANTHER" id="PTHR42917:SF2">
    <property type="entry name" value="2,4-DIENOYL-COA REDUCTASE [(2E)-ENOYL-COA-PRODUCING]"/>
    <property type="match status" value="1"/>
</dbReference>
<keyword evidence="4" id="KW-0285">Flavoprotein</keyword>
<accession>A0A318KRA7</accession>
<dbReference type="PRINTS" id="PR00368">
    <property type="entry name" value="FADPNR"/>
</dbReference>
<dbReference type="PANTHER" id="PTHR42917">
    <property type="entry name" value="2,4-DIENOYL-COA REDUCTASE"/>
    <property type="match status" value="1"/>
</dbReference>
<evidence type="ECO:0000259" key="10">
    <source>
        <dbReference type="Pfam" id="PF00724"/>
    </source>
</evidence>
<dbReference type="AlphaFoldDB" id="A0A318KRA7"/>
<keyword evidence="6" id="KW-0479">Metal-binding</keyword>
<evidence type="ECO:0000256" key="6">
    <source>
        <dbReference type="ARBA" id="ARBA00022723"/>
    </source>
</evidence>
<evidence type="ECO:0000256" key="3">
    <source>
        <dbReference type="ARBA" id="ARBA00011048"/>
    </source>
</evidence>
<evidence type="ECO:0000313" key="13">
    <source>
        <dbReference type="Proteomes" id="UP000247612"/>
    </source>
</evidence>
<dbReference type="Gene3D" id="3.40.50.720">
    <property type="entry name" value="NAD(P)-binding Rossmann-like Domain"/>
    <property type="match status" value="1"/>
</dbReference>
<name>A0A318KRA7_9FIRM</name>
<keyword evidence="13" id="KW-1185">Reference proteome</keyword>
<dbReference type="GO" id="GO:0051536">
    <property type="term" value="F:iron-sulfur cluster binding"/>
    <property type="evidence" value="ECO:0007669"/>
    <property type="project" value="UniProtKB-KW"/>
</dbReference>
<dbReference type="Proteomes" id="UP000247612">
    <property type="component" value="Unassembled WGS sequence"/>
</dbReference>
<dbReference type="Pfam" id="PF07992">
    <property type="entry name" value="Pyr_redox_2"/>
    <property type="match status" value="1"/>
</dbReference>
<dbReference type="InterPro" id="IPR036188">
    <property type="entry name" value="FAD/NAD-bd_sf"/>
</dbReference>
<comment type="similarity">
    <text evidence="3">In the N-terminal section; belongs to the NADH:flavin oxidoreductase/NADH oxidase family.</text>
</comment>
<feature type="domain" description="FAD/NAD(P)-binding" evidence="11">
    <location>
        <begin position="396"/>
        <end position="624"/>
    </location>
</feature>
<dbReference type="InterPro" id="IPR023753">
    <property type="entry name" value="FAD/NAD-binding_dom"/>
</dbReference>
<feature type="domain" description="NADH:flavin oxidoreductase/NADH oxidase N-terminal" evidence="10">
    <location>
        <begin position="8"/>
        <end position="348"/>
    </location>
</feature>
<dbReference type="GO" id="GO:0010181">
    <property type="term" value="F:FMN binding"/>
    <property type="evidence" value="ECO:0007669"/>
    <property type="project" value="InterPro"/>
</dbReference>
<comment type="cofactor">
    <cofactor evidence="1">
        <name>FMN</name>
        <dbReference type="ChEBI" id="CHEBI:58210"/>
    </cofactor>
</comment>
<dbReference type="GO" id="GO:0046872">
    <property type="term" value="F:metal ion binding"/>
    <property type="evidence" value="ECO:0007669"/>
    <property type="project" value="UniProtKB-KW"/>
</dbReference>
<keyword evidence="8" id="KW-0408">Iron</keyword>
<evidence type="ECO:0000259" key="11">
    <source>
        <dbReference type="Pfam" id="PF07992"/>
    </source>
</evidence>
<sequence>MINNYSGLFSPLYLPDANVILKNRFEVCPSSPVFIQGPEPYPSERMIQHYAQLAKNGASLITVHLITWDGKPLPPTTENVVLSGHLAGMDLFDTRCSHYFAQLAEAVHFYNSKILVRVTVHGPEGYDISNTLSRYIPHNMTDLKMNKEMTKEMLYESVETLVKVCKKLKEYGFDGVFLHSAYRMTLFGRSLSTATNKRTDEFGGSLENRCRFPFYACDEIKKACGKDFIIEMSITGEDSTEEGRWTLEDTQKFMKLAEGHVDIVQLRCWEIDHTSIIGYEPNPRPYAYMAAAAKKANSRVLVSTTNGFLDPDASEQTIENDEADLIGMARGWICNPDLPQKLLDGKADEIVPCIRCNKCLLASNDAAPVSVCSVNPRFCLEDRLDKMISKEFRKKRVAVIGGGPAGMEAALSAAEHGHDVTLYEKSESLGGLLKIATIADFKWPLKDFTEYLIKKTLNSKVKLKLNTLATPEMIQNEDYDVVIAAIGAEPSIPSAFKTNNQNVMTAAEAYLHPEKVGKKVAVVGGGEVGVETALYFNGLGSETTIIEMQEMLMPQTSFEHYYYMIECEWEQRENFNIMVNTSVCSVSENGVECDTKGDKRFVEADTIILCLGYKAKVEDAFKFGNGKAEFYHIGDCLKARSLQTAMREGFSIGSTI</sequence>
<comment type="cofactor">
    <cofactor evidence="2">
        <name>[4Fe-4S] cluster</name>
        <dbReference type="ChEBI" id="CHEBI:49883"/>
    </cofactor>
</comment>
<dbReference type="Gene3D" id="3.50.50.60">
    <property type="entry name" value="FAD/NAD(P)-binding domain"/>
    <property type="match status" value="1"/>
</dbReference>
<evidence type="ECO:0000313" key="12">
    <source>
        <dbReference type="EMBL" id="PXX80444.1"/>
    </source>
</evidence>
<keyword evidence="9" id="KW-0411">Iron-sulfur</keyword>
<evidence type="ECO:0000256" key="7">
    <source>
        <dbReference type="ARBA" id="ARBA00023002"/>
    </source>
</evidence>
<dbReference type="Gene3D" id="3.20.20.70">
    <property type="entry name" value="Aldolase class I"/>
    <property type="match status" value="1"/>
</dbReference>
<dbReference type="PRINTS" id="PR00469">
    <property type="entry name" value="PNDRDTASEII"/>
</dbReference>
<dbReference type="GO" id="GO:0016491">
    <property type="term" value="F:oxidoreductase activity"/>
    <property type="evidence" value="ECO:0007669"/>
    <property type="project" value="UniProtKB-KW"/>
</dbReference>
<keyword evidence="7" id="KW-0560">Oxidoreductase</keyword>
<dbReference type="EMBL" id="QJKH01000003">
    <property type="protein sequence ID" value="PXX80444.1"/>
    <property type="molecule type" value="Genomic_DNA"/>
</dbReference>
<evidence type="ECO:0000256" key="8">
    <source>
        <dbReference type="ARBA" id="ARBA00023004"/>
    </source>
</evidence>
<evidence type="ECO:0000256" key="4">
    <source>
        <dbReference type="ARBA" id="ARBA00022630"/>
    </source>
</evidence>
<reference evidence="12 13" key="1">
    <citation type="submission" date="2018-05" db="EMBL/GenBank/DDBJ databases">
        <title>Genomic Encyclopedia of Type Strains, Phase IV (KMG-IV): sequencing the most valuable type-strain genomes for metagenomic binning, comparative biology and taxonomic classification.</title>
        <authorList>
            <person name="Goeker M."/>
        </authorList>
    </citation>
    <scope>NUCLEOTIDE SEQUENCE [LARGE SCALE GENOMIC DNA]</scope>
    <source>
        <strain evidence="12 13">JC118</strain>
    </source>
</reference>
<evidence type="ECO:0000256" key="1">
    <source>
        <dbReference type="ARBA" id="ARBA00001917"/>
    </source>
</evidence>
<dbReference type="RefSeq" id="WP_022938444.1">
    <property type="nucleotide sequence ID" value="NZ_CABKRQ010000005.1"/>
</dbReference>
<organism evidence="12 13">
    <name type="scientific">Dielma fastidiosa</name>
    <dbReference type="NCBI Taxonomy" id="1034346"/>
    <lineage>
        <taxon>Bacteria</taxon>
        <taxon>Bacillati</taxon>
        <taxon>Bacillota</taxon>
        <taxon>Erysipelotrichia</taxon>
        <taxon>Erysipelotrichales</taxon>
        <taxon>Erysipelotrichaceae</taxon>
        <taxon>Dielma</taxon>
    </lineage>
</organism>
<dbReference type="InterPro" id="IPR013785">
    <property type="entry name" value="Aldolase_TIM"/>
</dbReference>
<dbReference type="InterPro" id="IPR001155">
    <property type="entry name" value="OxRdtase_FMN_N"/>
</dbReference>
<dbReference type="OrthoDB" id="1637402at2"/>
<proteinExistence type="inferred from homology"/>
<comment type="caution">
    <text evidence="12">The sequence shown here is derived from an EMBL/GenBank/DDBJ whole genome shotgun (WGS) entry which is preliminary data.</text>
</comment>
<dbReference type="SUPFAM" id="SSF51395">
    <property type="entry name" value="FMN-linked oxidoreductases"/>
    <property type="match status" value="1"/>
</dbReference>
<evidence type="ECO:0000256" key="2">
    <source>
        <dbReference type="ARBA" id="ARBA00001966"/>
    </source>
</evidence>
<keyword evidence="5" id="KW-0288">FMN</keyword>
<dbReference type="STRING" id="1034346.GCA_000313565_02142"/>
<dbReference type="SUPFAM" id="SSF51905">
    <property type="entry name" value="FAD/NAD(P)-binding domain"/>
    <property type="match status" value="1"/>
</dbReference>
<protein>
    <submittedName>
        <fullName evidence="12">2,4-dienoyl-CoA reductase-like NADH-dependent reductase (Old Yellow Enzyme family)</fullName>
    </submittedName>
</protein>
<evidence type="ECO:0000256" key="9">
    <source>
        <dbReference type="ARBA" id="ARBA00023014"/>
    </source>
</evidence>
<dbReference type="Pfam" id="PF00724">
    <property type="entry name" value="Oxidored_FMN"/>
    <property type="match status" value="1"/>
</dbReference>
<dbReference type="InterPro" id="IPR051793">
    <property type="entry name" value="NADH:flavin_oxidoreductase"/>
</dbReference>
<gene>
    <name evidence="12" type="ORF">DES51_10335</name>
</gene>
<evidence type="ECO:0000256" key="5">
    <source>
        <dbReference type="ARBA" id="ARBA00022643"/>
    </source>
</evidence>